<feature type="region of interest" description="Disordered" evidence="1">
    <location>
        <begin position="28"/>
        <end position="82"/>
    </location>
</feature>
<organism evidence="2 3">
    <name type="scientific">Meloidogyne enterolobii</name>
    <name type="common">Root-knot nematode worm</name>
    <name type="synonym">Meloidogyne mayaguensis</name>
    <dbReference type="NCBI Taxonomy" id="390850"/>
    <lineage>
        <taxon>Eukaryota</taxon>
        <taxon>Metazoa</taxon>
        <taxon>Ecdysozoa</taxon>
        <taxon>Nematoda</taxon>
        <taxon>Chromadorea</taxon>
        <taxon>Rhabditida</taxon>
        <taxon>Tylenchina</taxon>
        <taxon>Tylenchomorpha</taxon>
        <taxon>Tylenchoidea</taxon>
        <taxon>Meloidogynidae</taxon>
        <taxon>Meloidogyninae</taxon>
        <taxon>Meloidogyne</taxon>
    </lineage>
</organism>
<dbReference type="EMBL" id="CAJEWN010000595">
    <property type="protein sequence ID" value="CAD2186595.1"/>
    <property type="molecule type" value="Genomic_DNA"/>
</dbReference>
<evidence type="ECO:0000313" key="2">
    <source>
        <dbReference type="EMBL" id="CAD2186595.1"/>
    </source>
</evidence>
<dbReference type="AlphaFoldDB" id="A0A6V7WI27"/>
<name>A0A6V7WI27_MELEN</name>
<evidence type="ECO:0000256" key="1">
    <source>
        <dbReference type="SAM" id="MobiDB-lite"/>
    </source>
</evidence>
<dbReference type="Proteomes" id="UP000580250">
    <property type="component" value="Unassembled WGS sequence"/>
</dbReference>
<feature type="compositionally biased region" description="Basic and acidic residues" evidence="1">
    <location>
        <begin position="70"/>
        <end position="82"/>
    </location>
</feature>
<protein>
    <submittedName>
        <fullName evidence="2">Uncharacterized protein</fullName>
    </submittedName>
</protein>
<evidence type="ECO:0000313" key="3">
    <source>
        <dbReference type="Proteomes" id="UP000580250"/>
    </source>
</evidence>
<feature type="compositionally biased region" description="Polar residues" evidence="1">
    <location>
        <begin position="43"/>
        <end position="55"/>
    </location>
</feature>
<reference evidence="2 3" key="1">
    <citation type="submission" date="2020-08" db="EMBL/GenBank/DDBJ databases">
        <authorList>
            <person name="Koutsovoulos G."/>
            <person name="Danchin GJ E."/>
        </authorList>
    </citation>
    <scope>NUCLEOTIDE SEQUENCE [LARGE SCALE GENOMIC DNA]</scope>
</reference>
<comment type="caution">
    <text evidence="2">The sequence shown here is derived from an EMBL/GenBank/DDBJ whole genome shotgun (WGS) entry which is preliminary data.</text>
</comment>
<gene>
    <name evidence="2" type="ORF">MENT_LOCUS39103</name>
</gene>
<sequence length="82" mass="8965">MADNHTILFCGLKNFNISVLLRAQEESARSAHFRSGNLAIGGQHNQGQVSMSNQEGRSRQRGGASRRGSSRPEDKGKGKMHD</sequence>
<accession>A0A6V7WI27</accession>
<proteinExistence type="predicted"/>